<evidence type="ECO:0000313" key="2">
    <source>
        <dbReference type="Proteomes" id="UP000316905"/>
    </source>
</evidence>
<proteinExistence type="predicted"/>
<organism evidence="1 2">
    <name type="scientific">Pseudomonas duriflava</name>
    <dbReference type="NCBI Taxonomy" id="459528"/>
    <lineage>
        <taxon>Bacteria</taxon>
        <taxon>Pseudomonadati</taxon>
        <taxon>Pseudomonadota</taxon>
        <taxon>Gammaproteobacteria</taxon>
        <taxon>Pseudomonadales</taxon>
        <taxon>Pseudomonadaceae</taxon>
        <taxon>Pseudomonas</taxon>
    </lineage>
</organism>
<accession>A0A562PYZ8</accession>
<gene>
    <name evidence="1" type="ORF">IQ22_03962</name>
</gene>
<dbReference type="AlphaFoldDB" id="A0A562PYZ8"/>
<dbReference type="Proteomes" id="UP000316905">
    <property type="component" value="Unassembled WGS sequence"/>
</dbReference>
<comment type="caution">
    <text evidence="1">The sequence shown here is derived from an EMBL/GenBank/DDBJ whole genome shotgun (WGS) entry which is preliminary data.</text>
</comment>
<evidence type="ECO:0000313" key="1">
    <source>
        <dbReference type="EMBL" id="TWI49639.1"/>
    </source>
</evidence>
<reference evidence="1 2" key="1">
    <citation type="journal article" date="2015" name="Stand. Genomic Sci.">
        <title>Genomic Encyclopedia of Bacterial and Archaeal Type Strains, Phase III: the genomes of soil and plant-associated and newly described type strains.</title>
        <authorList>
            <person name="Whitman W.B."/>
            <person name="Woyke T."/>
            <person name="Klenk H.P."/>
            <person name="Zhou Y."/>
            <person name="Lilburn T.G."/>
            <person name="Beck B.J."/>
            <person name="De Vos P."/>
            <person name="Vandamme P."/>
            <person name="Eisen J.A."/>
            <person name="Garrity G."/>
            <person name="Hugenholtz P."/>
            <person name="Kyrpides N.C."/>
        </authorList>
    </citation>
    <scope>NUCLEOTIDE SEQUENCE [LARGE SCALE GENOMIC DNA]</scope>
    <source>
        <strain evidence="1 2">CGMCC 1.6858</strain>
    </source>
</reference>
<sequence length="311" mass="34697">MRTVIITNCTNRKRMSGSLRVTFEPSDCESLTMMAALWAQKVKAHEPLVQAGSLYVGRSVQEAFKVARALKAELMFASTGMGLIPSDGLCPLYDLTVAEGAGSIRLKLNEFGASPRDWWDAINTQYNQPYPIKELAGSPDVGLILIALSANYIDLIANDLAQINAVDAAKIRIFTSRPGIIHLPEHFKHVAMPYDERLESSRIAGTRNDYPQRAMLHFIEDLNLAFQPITVARHTVNEAMDRLQTVSKVARRRVTDQEVLTLLKEVWASYGGSSTRLLRYLRDEAKVACEQSRFRTLWSQLKDGAASRGEA</sequence>
<protein>
    <submittedName>
        <fullName evidence="1">Uncharacterized protein</fullName>
    </submittedName>
</protein>
<dbReference type="EMBL" id="VLKY01000016">
    <property type="protein sequence ID" value="TWI49639.1"/>
    <property type="molecule type" value="Genomic_DNA"/>
</dbReference>
<keyword evidence="2" id="KW-1185">Reference proteome</keyword>
<name>A0A562PYZ8_9PSED</name>